<keyword evidence="1" id="KW-0472">Membrane</keyword>
<keyword evidence="3" id="KW-1185">Reference proteome</keyword>
<keyword evidence="1" id="KW-0812">Transmembrane</keyword>
<dbReference type="Proteomes" id="UP001172457">
    <property type="component" value="Chromosome 3"/>
</dbReference>
<dbReference type="AlphaFoldDB" id="A0AA38WFA8"/>
<evidence type="ECO:0000256" key="1">
    <source>
        <dbReference type="SAM" id="Phobius"/>
    </source>
</evidence>
<gene>
    <name evidence="2" type="ORF">OSB04_013231</name>
</gene>
<feature type="transmembrane region" description="Helical" evidence="1">
    <location>
        <begin position="172"/>
        <end position="190"/>
    </location>
</feature>
<reference evidence="2" key="1">
    <citation type="submission" date="2023-03" db="EMBL/GenBank/DDBJ databases">
        <title>Chromosome-scale reference genome and RAD-based genetic map of yellow starthistle (Centaurea solstitialis) reveal putative structural variation and QTLs associated with invader traits.</title>
        <authorList>
            <person name="Reatini B."/>
            <person name="Cang F.A."/>
            <person name="Jiang Q."/>
            <person name="Mckibben M.T.W."/>
            <person name="Barker M.S."/>
            <person name="Rieseberg L.H."/>
            <person name="Dlugosch K.M."/>
        </authorList>
    </citation>
    <scope>NUCLEOTIDE SEQUENCE</scope>
    <source>
        <strain evidence="2">CAN-66</strain>
        <tissue evidence="2">Leaf</tissue>
    </source>
</reference>
<protein>
    <submittedName>
        <fullName evidence="2">Uncharacterized protein</fullName>
    </submittedName>
</protein>
<accession>A0AA38WFA8</accession>
<evidence type="ECO:0000313" key="2">
    <source>
        <dbReference type="EMBL" id="KAJ9558617.1"/>
    </source>
</evidence>
<proteinExistence type="predicted"/>
<name>A0AA38WFA8_9ASTR</name>
<dbReference type="EMBL" id="JARYMX010000003">
    <property type="protein sequence ID" value="KAJ9558617.1"/>
    <property type="molecule type" value="Genomic_DNA"/>
</dbReference>
<keyword evidence="1" id="KW-1133">Transmembrane helix</keyword>
<comment type="caution">
    <text evidence="2">The sequence shown here is derived from an EMBL/GenBank/DDBJ whole genome shotgun (WGS) entry which is preliminary data.</text>
</comment>
<sequence>MLKPTRCNVCGGLFVLTKFFSRKKMDLSDVKMEELGIVIKGELYNSQCVRYNPQLIFLIFIGPNDVGVFPQKDVIPIKKQCLEIKLINSSAHYELPSHVYSCLELRILTLENDIFKTPLEFGRFSKLEYLYLKILILGPYILVSLPQPSRWALYRCTNIHNFNIESRNLHKFFFFLSSFLFMSCISSYYIG</sequence>
<organism evidence="2 3">
    <name type="scientific">Centaurea solstitialis</name>
    <name type="common">yellow star-thistle</name>
    <dbReference type="NCBI Taxonomy" id="347529"/>
    <lineage>
        <taxon>Eukaryota</taxon>
        <taxon>Viridiplantae</taxon>
        <taxon>Streptophyta</taxon>
        <taxon>Embryophyta</taxon>
        <taxon>Tracheophyta</taxon>
        <taxon>Spermatophyta</taxon>
        <taxon>Magnoliopsida</taxon>
        <taxon>eudicotyledons</taxon>
        <taxon>Gunneridae</taxon>
        <taxon>Pentapetalae</taxon>
        <taxon>asterids</taxon>
        <taxon>campanulids</taxon>
        <taxon>Asterales</taxon>
        <taxon>Asteraceae</taxon>
        <taxon>Carduoideae</taxon>
        <taxon>Cardueae</taxon>
        <taxon>Centaureinae</taxon>
        <taxon>Centaurea</taxon>
    </lineage>
</organism>
<evidence type="ECO:0000313" key="3">
    <source>
        <dbReference type="Proteomes" id="UP001172457"/>
    </source>
</evidence>